<feature type="non-terminal residue" evidence="2">
    <location>
        <position position="162"/>
    </location>
</feature>
<dbReference type="EMBL" id="CADCUA010000608">
    <property type="protein sequence ID" value="CAA9347785.1"/>
    <property type="molecule type" value="Genomic_DNA"/>
</dbReference>
<dbReference type="AlphaFoldDB" id="A0A6J4M213"/>
<sequence length="162" mass="17637">AVHADRRDLGLCVVARQHASAARASQCARRRRAPGQVQRPGRKARSRRGRRGRHAPRDPRGGRDRMHRPVAARHDQLAGLRQAGRGLARLHLPHHLLPRHATGCECGRHAGVGRAGAVARAADVGRRPAVPAAGVRPRPARVPRSYALPRRAHGVLAVFTRV</sequence>
<proteinExistence type="predicted"/>
<name>A0A6J4M213_9GAMM</name>
<accession>A0A6J4M213</accession>
<evidence type="ECO:0000256" key="1">
    <source>
        <dbReference type="SAM" id="MobiDB-lite"/>
    </source>
</evidence>
<feature type="compositionally biased region" description="Basic residues" evidence="1">
    <location>
        <begin position="40"/>
        <end position="54"/>
    </location>
</feature>
<protein>
    <submittedName>
        <fullName evidence="2">Mutator MutT protein (7,8-dihydro-8-oxoguanine-triphosphatase)</fullName>
        <ecNumber evidence="2">3.6.1.-</ecNumber>
    </submittedName>
</protein>
<reference evidence="2" key="1">
    <citation type="submission" date="2020-02" db="EMBL/GenBank/DDBJ databases">
        <authorList>
            <person name="Meier V. D."/>
        </authorList>
    </citation>
    <scope>NUCLEOTIDE SEQUENCE</scope>
    <source>
        <strain evidence="2">AVDCRST_MAG71</strain>
    </source>
</reference>
<feature type="non-terminal residue" evidence="2">
    <location>
        <position position="1"/>
    </location>
</feature>
<organism evidence="2">
    <name type="scientific">uncultured Lysobacter sp</name>
    <dbReference type="NCBI Taxonomy" id="271060"/>
    <lineage>
        <taxon>Bacteria</taxon>
        <taxon>Pseudomonadati</taxon>
        <taxon>Pseudomonadota</taxon>
        <taxon>Gammaproteobacteria</taxon>
        <taxon>Lysobacterales</taxon>
        <taxon>Lysobacteraceae</taxon>
        <taxon>Lysobacter</taxon>
        <taxon>environmental samples</taxon>
    </lineage>
</organism>
<dbReference type="GO" id="GO:0016787">
    <property type="term" value="F:hydrolase activity"/>
    <property type="evidence" value="ECO:0007669"/>
    <property type="project" value="UniProtKB-KW"/>
</dbReference>
<dbReference type="EC" id="3.6.1.-" evidence="2"/>
<feature type="compositionally biased region" description="Basic and acidic residues" evidence="1">
    <location>
        <begin position="55"/>
        <end position="64"/>
    </location>
</feature>
<feature type="region of interest" description="Disordered" evidence="1">
    <location>
        <begin position="21"/>
        <end position="67"/>
    </location>
</feature>
<keyword evidence="2" id="KW-0378">Hydrolase</keyword>
<gene>
    <name evidence="2" type="ORF">AVDCRST_MAG71-2592</name>
</gene>
<evidence type="ECO:0000313" key="2">
    <source>
        <dbReference type="EMBL" id="CAA9347785.1"/>
    </source>
</evidence>